<name>A0A0M4FW02_9BACI</name>
<evidence type="ECO:0000256" key="1">
    <source>
        <dbReference type="SAM" id="Phobius"/>
    </source>
</evidence>
<dbReference type="AlphaFoldDB" id="A0A0M4FW02"/>
<evidence type="ECO:0000313" key="2">
    <source>
        <dbReference type="EMBL" id="ALC82855.1"/>
    </source>
</evidence>
<reference evidence="2 3" key="2">
    <citation type="journal article" date="2016" name="Int. J. Syst. Evol. Microbiol.">
        <title>Bacillus gobiensis sp. nov., isolated from a soil sample.</title>
        <authorList>
            <person name="Liu B."/>
            <person name="Liu G.H."/>
            <person name="Cetin S."/>
            <person name="Schumann P."/>
            <person name="Pan Z.Z."/>
            <person name="Chen Q.Q."/>
        </authorList>
    </citation>
    <scope>NUCLEOTIDE SEQUENCE [LARGE SCALE GENOMIC DNA]</scope>
    <source>
        <strain evidence="2 3">FJAT-4402</strain>
    </source>
</reference>
<keyword evidence="1" id="KW-0812">Transmembrane</keyword>
<keyword evidence="1" id="KW-1133">Transmembrane helix</keyword>
<feature type="transmembrane region" description="Helical" evidence="1">
    <location>
        <begin position="51"/>
        <end position="70"/>
    </location>
</feature>
<proteinExistence type="predicted"/>
<dbReference type="EMBL" id="CP012600">
    <property type="protein sequence ID" value="ALC82855.1"/>
    <property type="molecule type" value="Genomic_DNA"/>
</dbReference>
<evidence type="ECO:0000313" key="3">
    <source>
        <dbReference type="Proteomes" id="UP000067625"/>
    </source>
</evidence>
<dbReference type="Pfam" id="PF17280">
    <property type="entry name" value="DUF5345"/>
    <property type="match status" value="1"/>
</dbReference>
<dbReference type="RefSeq" id="WP_053604668.1">
    <property type="nucleotide sequence ID" value="NZ_CP012600.1"/>
</dbReference>
<dbReference type="Proteomes" id="UP000067625">
    <property type="component" value="Chromosome"/>
</dbReference>
<keyword evidence="3" id="KW-1185">Reference proteome</keyword>
<dbReference type="STRING" id="1441095.AM592_15600"/>
<keyword evidence="1" id="KW-0472">Membrane</keyword>
<reference evidence="3" key="1">
    <citation type="submission" date="2015-08" db="EMBL/GenBank/DDBJ databases">
        <title>Genome sequencing project for genomic taxonomy and phylogenomics of Bacillus-like bacteria.</title>
        <authorList>
            <person name="Liu B."/>
            <person name="Wang J."/>
            <person name="Zhu Y."/>
            <person name="Liu G."/>
            <person name="Chen Q."/>
            <person name="Chen Z."/>
            <person name="Lan J."/>
            <person name="Che J."/>
            <person name="Ge C."/>
            <person name="Shi H."/>
            <person name="Pan Z."/>
            <person name="Liu X."/>
        </authorList>
    </citation>
    <scope>NUCLEOTIDE SEQUENCE [LARGE SCALE GENOMIC DNA]</scope>
    <source>
        <strain evidence="3">FJAT-4402</strain>
    </source>
</reference>
<organism evidence="2 3">
    <name type="scientific">Bacillus gobiensis</name>
    <dbReference type="NCBI Taxonomy" id="1441095"/>
    <lineage>
        <taxon>Bacteria</taxon>
        <taxon>Bacillati</taxon>
        <taxon>Bacillota</taxon>
        <taxon>Bacilli</taxon>
        <taxon>Bacillales</taxon>
        <taxon>Bacillaceae</taxon>
        <taxon>Bacillus</taxon>
    </lineage>
</organism>
<gene>
    <name evidence="2" type="ORF">AM592_15600</name>
</gene>
<sequence length="107" mass="12723">MKESKEWTEQFKSELNKLEDMQEVEVPEQYQLMNVLQEYKARRQKTFKREIVAFLLTAILVLAMLVLISLKVTTAFLWIQGLALFFIPIIFLAEKKRRSKQDEVTKL</sequence>
<dbReference type="InterPro" id="IPR035238">
    <property type="entry name" value="DUF5345"/>
</dbReference>
<evidence type="ECO:0008006" key="4">
    <source>
        <dbReference type="Google" id="ProtNLM"/>
    </source>
</evidence>
<dbReference type="PATRIC" id="fig|1441095.3.peg.3440"/>
<dbReference type="OrthoDB" id="2888283at2"/>
<protein>
    <recommendedName>
        <fullName evidence="4">Negative regulator YxlC</fullName>
    </recommendedName>
</protein>
<accession>A0A0M4FW02</accession>
<feature type="transmembrane region" description="Helical" evidence="1">
    <location>
        <begin position="76"/>
        <end position="93"/>
    </location>
</feature>